<organism evidence="1 2">
    <name type="scientific">Seiridium unicorne</name>
    <dbReference type="NCBI Taxonomy" id="138068"/>
    <lineage>
        <taxon>Eukaryota</taxon>
        <taxon>Fungi</taxon>
        <taxon>Dikarya</taxon>
        <taxon>Ascomycota</taxon>
        <taxon>Pezizomycotina</taxon>
        <taxon>Sordariomycetes</taxon>
        <taxon>Xylariomycetidae</taxon>
        <taxon>Amphisphaeriales</taxon>
        <taxon>Sporocadaceae</taxon>
        <taxon>Seiridium</taxon>
    </lineage>
</organism>
<dbReference type="SUPFAM" id="SSF56645">
    <property type="entry name" value="Acyl-CoA dehydrogenase NM domain-like"/>
    <property type="match status" value="1"/>
</dbReference>
<comment type="caution">
    <text evidence="1">The sequence shown here is derived from an EMBL/GenBank/DDBJ whole genome shotgun (WGS) entry which is preliminary data.</text>
</comment>
<accession>A0ABR2UW16</accession>
<dbReference type="InterPro" id="IPR037069">
    <property type="entry name" value="AcylCoA_DH/ox_N_sf"/>
</dbReference>
<dbReference type="Gene3D" id="1.10.540.10">
    <property type="entry name" value="Acyl-CoA dehydrogenase/oxidase, N-terminal domain"/>
    <property type="match status" value="1"/>
</dbReference>
<evidence type="ECO:0000313" key="2">
    <source>
        <dbReference type="Proteomes" id="UP001408356"/>
    </source>
</evidence>
<protein>
    <submittedName>
        <fullName evidence="1">Acyl-dehydrogenase protein</fullName>
    </submittedName>
</protein>
<name>A0ABR2UW16_9PEZI</name>
<keyword evidence="2" id="KW-1185">Reference proteome</keyword>
<gene>
    <name evidence="1" type="ORF">SUNI508_07784</name>
</gene>
<sequence>MLIPNLPAPLPIESLKKAGITELLGSLEIEDFDYFHLAIYISDMRRLGISGPTSSLSTGTAYGIPPIITYGGPQLQQRFLPELWKMWSSHK</sequence>
<dbReference type="EMBL" id="JARVKF010000353">
    <property type="protein sequence ID" value="KAK9418764.1"/>
    <property type="molecule type" value="Genomic_DNA"/>
</dbReference>
<dbReference type="InterPro" id="IPR009100">
    <property type="entry name" value="AcylCoA_DH/oxidase_NM_dom_sf"/>
</dbReference>
<evidence type="ECO:0000313" key="1">
    <source>
        <dbReference type="EMBL" id="KAK9418764.1"/>
    </source>
</evidence>
<dbReference type="Proteomes" id="UP001408356">
    <property type="component" value="Unassembled WGS sequence"/>
</dbReference>
<proteinExistence type="predicted"/>
<reference evidence="1 2" key="1">
    <citation type="journal article" date="2024" name="J. Plant Pathol.">
        <title>Sequence and assembly of the genome of Seiridium unicorne, isolate CBS 538.82, causal agent of cypress canker disease.</title>
        <authorList>
            <person name="Scali E."/>
            <person name="Rocca G.D."/>
            <person name="Danti R."/>
            <person name="Garbelotto M."/>
            <person name="Barberini S."/>
            <person name="Baroncelli R."/>
            <person name="Emiliani G."/>
        </authorList>
    </citation>
    <scope>NUCLEOTIDE SEQUENCE [LARGE SCALE GENOMIC DNA]</scope>
    <source>
        <strain evidence="1 2">BM-138-508</strain>
    </source>
</reference>